<organism evidence="1 2">
    <name type="scientific">Thermoanaerobacter thermohydrosulfuricus WC1</name>
    <dbReference type="NCBI Taxonomy" id="1198630"/>
    <lineage>
        <taxon>Bacteria</taxon>
        <taxon>Bacillati</taxon>
        <taxon>Bacillota</taxon>
        <taxon>Clostridia</taxon>
        <taxon>Thermoanaerobacterales</taxon>
        <taxon>Thermoanaerobacteraceae</taxon>
        <taxon>Thermoanaerobacter</taxon>
    </lineage>
</organism>
<reference evidence="1 2" key="1">
    <citation type="journal article" date="2013" name="PLoS ONE">
        <title>Genomic Evaluation of Thermoanaerobacter spp. for the Construction of Designer Co-Cultures to Improve Lignocellulosic Biofuel Production.</title>
        <authorList>
            <person name="Verbeke T.J."/>
            <person name="Zhang X."/>
            <person name="Henrissat B."/>
            <person name="Spicer V."/>
            <person name="Rydzak T."/>
            <person name="Krokhin O.V."/>
            <person name="Fristensky B."/>
            <person name="Levin D.B."/>
            <person name="Sparling R."/>
        </authorList>
    </citation>
    <scope>NUCLEOTIDE SEQUENCE [LARGE SCALE GENOMIC DNA]</scope>
    <source>
        <strain evidence="1 2">WC1</strain>
    </source>
</reference>
<comment type="caution">
    <text evidence="1">The sequence shown here is derived from an EMBL/GenBank/DDBJ whole genome shotgun (WGS) entry which is preliminary data.</text>
</comment>
<sequence>MIPMPELRTKLRKLLDEQIPAGGSDADTRFLDADIDELLNEATNIYEAAATGWTLKAAMLQRELGQVESYSVGQERYDMRKLQDMVNYALKMAETYSRMAASSMGSVILRIQPPEVL</sequence>
<dbReference type="RefSeq" id="WP_004404257.1">
    <property type="nucleotide sequence ID" value="NZ_KB731305.1"/>
</dbReference>
<dbReference type="EMBL" id="AMYG01000057">
    <property type="protein sequence ID" value="EMT38122.1"/>
    <property type="molecule type" value="Genomic_DNA"/>
</dbReference>
<evidence type="ECO:0000313" key="2">
    <source>
        <dbReference type="Proteomes" id="UP000013242"/>
    </source>
</evidence>
<dbReference type="PATRIC" id="fig|1198630.3.peg.2371"/>
<dbReference type="Proteomes" id="UP000013242">
    <property type="component" value="Unassembled WGS sequence"/>
</dbReference>
<name>M8DDK7_THETY</name>
<proteinExistence type="predicted"/>
<accession>M8DDK7</accession>
<evidence type="ECO:0000313" key="1">
    <source>
        <dbReference type="EMBL" id="EMT38122.1"/>
    </source>
</evidence>
<dbReference type="HOGENOM" id="CLU_163434_0_0_9"/>
<protein>
    <submittedName>
        <fullName evidence="1">Uncharacterized protein</fullName>
    </submittedName>
</protein>
<gene>
    <name evidence="1" type="ORF">TthWC1_2372</name>
</gene>
<keyword evidence="2" id="KW-1185">Reference proteome</keyword>
<dbReference type="AlphaFoldDB" id="M8DDK7"/>